<dbReference type="InterPro" id="IPR035940">
    <property type="entry name" value="CAP_sf"/>
</dbReference>
<dbReference type="AlphaFoldDB" id="A0A1F5FP55"/>
<evidence type="ECO:0000259" key="1">
    <source>
        <dbReference type="Pfam" id="PF00188"/>
    </source>
</evidence>
<sequence length="316" mass="35630">MIRKILILGLAASTAIYVWQLKQVNNNITPLYDQVSEYVARVRPTPTKYIFPEETKQTILAQINTERSNNKLKELTLSEDLSKAAKARAAVIFTLDDFTGTVSGLTREKAYDLVGYETSYFGDLVVNMLTPSDDFMSEINQNKQKKEMILLDKFTEVGVAEFVGDTYNSYYLLFGNRKPKTNQSTTPKAASKPKVTWGGPELWEAVNKRRVEFGVNKLTRKDELCTIASIRLNQLLDLNKLDGHAGFKPVLDRSDLKWISEKYNISEFLAQGYSSPEETVKGWENTLGHRGLLTGGEYVWGCVYAQNSFAVAISAY</sequence>
<dbReference type="InterPro" id="IPR014044">
    <property type="entry name" value="CAP_dom"/>
</dbReference>
<dbReference type="SUPFAM" id="SSF55797">
    <property type="entry name" value="PR-1-like"/>
    <property type="match status" value="2"/>
</dbReference>
<proteinExistence type="predicted"/>
<evidence type="ECO:0000313" key="2">
    <source>
        <dbReference type="EMBL" id="OGD81381.1"/>
    </source>
</evidence>
<protein>
    <recommendedName>
        <fullName evidence="1">SCP domain-containing protein</fullName>
    </recommendedName>
</protein>
<dbReference type="Pfam" id="PF00188">
    <property type="entry name" value="CAP"/>
    <property type="match status" value="1"/>
</dbReference>
<name>A0A1F5FP55_9BACT</name>
<dbReference type="Proteomes" id="UP000179237">
    <property type="component" value="Unassembled WGS sequence"/>
</dbReference>
<comment type="caution">
    <text evidence="2">The sequence shown here is derived from an EMBL/GenBank/DDBJ whole genome shotgun (WGS) entry which is preliminary data.</text>
</comment>
<accession>A0A1F5FP55</accession>
<reference evidence="2 3" key="1">
    <citation type="journal article" date="2016" name="Nat. Commun.">
        <title>Thousands of microbial genomes shed light on interconnected biogeochemical processes in an aquifer system.</title>
        <authorList>
            <person name="Anantharaman K."/>
            <person name="Brown C.T."/>
            <person name="Hug L.A."/>
            <person name="Sharon I."/>
            <person name="Castelle C.J."/>
            <person name="Probst A.J."/>
            <person name="Thomas B.C."/>
            <person name="Singh A."/>
            <person name="Wilkins M.J."/>
            <person name="Karaoz U."/>
            <person name="Brodie E.L."/>
            <person name="Williams K.H."/>
            <person name="Hubbard S.S."/>
            <person name="Banfield J.F."/>
        </authorList>
    </citation>
    <scope>NUCLEOTIDE SEQUENCE [LARGE SCALE GENOMIC DNA]</scope>
</reference>
<dbReference type="EMBL" id="MFAQ01000045">
    <property type="protein sequence ID" value="OGD81381.1"/>
    <property type="molecule type" value="Genomic_DNA"/>
</dbReference>
<evidence type="ECO:0000313" key="3">
    <source>
        <dbReference type="Proteomes" id="UP000179237"/>
    </source>
</evidence>
<dbReference type="Gene3D" id="3.40.33.10">
    <property type="entry name" value="CAP"/>
    <property type="match status" value="2"/>
</dbReference>
<gene>
    <name evidence="2" type="ORF">A2572_01100</name>
</gene>
<organism evidence="2 3">
    <name type="scientific">Candidatus Collierbacteria bacterium RIFOXYD1_FULL_40_9</name>
    <dbReference type="NCBI Taxonomy" id="1817731"/>
    <lineage>
        <taxon>Bacteria</taxon>
        <taxon>Candidatus Collieribacteriota</taxon>
    </lineage>
</organism>
<dbReference type="PANTHER" id="PTHR31157:SF1">
    <property type="entry name" value="SCP DOMAIN-CONTAINING PROTEIN"/>
    <property type="match status" value="1"/>
</dbReference>
<feature type="domain" description="SCP" evidence="1">
    <location>
        <begin position="61"/>
        <end position="160"/>
    </location>
</feature>
<dbReference type="PANTHER" id="PTHR31157">
    <property type="entry name" value="SCP DOMAIN-CONTAINING PROTEIN"/>
    <property type="match status" value="1"/>
</dbReference>